<feature type="domain" description="AB hydrolase-1" evidence="1">
    <location>
        <begin position="59"/>
        <end position="164"/>
    </location>
</feature>
<dbReference type="AlphaFoldDB" id="A0A0E9N6E3"/>
<dbReference type="OrthoDB" id="9773293at2"/>
<keyword evidence="3" id="KW-1185">Reference proteome</keyword>
<evidence type="ECO:0000313" key="2">
    <source>
        <dbReference type="EMBL" id="GAO45363.1"/>
    </source>
</evidence>
<sequence length="313" mass="34724">MKKNFFSLSFVWMLYYLCSCGNSHTGKTTKTDNQPVPEVKSVFINGDSIHYIDIGKGDPVVFIHGGLGDYRTWHSQMAPFANSHRVIAYSRRFAYPNQQTANDTTEYTVVANSQDLTALLKALNLPPAHLVGHSYGAFTALQTTLDHPELVRSLTLGEAPVMPLLQQVSGGDTIAGNFARDAFMPAIEAFKSNDQEKAVISFVNGVMGDNTYFAKLSPESKKIIMDNIPEFKGVMFIQQPFPQVTCDDLKTIKAPVLLVTGEKSPHFFIAITDELERCLANRERVSLPNTSHGLEYENPAAFNKAVLTFIDKH</sequence>
<accession>A0A0E9N6E3</accession>
<proteinExistence type="predicted"/>
<gene>
    <name evidence="2" type="ORF">FPE01S_05_00600</name>
</gene>
<dbReference type="InterPro" id="IPR050228">
    <property type="entry name" value="Carboxylesterase_BioH"/>
</dbReference>
<dbReference type="InterPro" id="IPR029058">
    <property type="entry name" value="AB_hydrolase_fold"/>
</dbReference>
<protein>
    <recommendedName>
        <fullName evidence="1">AB hydrolase-1 domain-containing protein</fullName>
    </recommendedName>
</protein>
<dbReference type="PANTHER" id="PTHR43194">
    <property type="entry name" value="HYDROLASE ALPHA/BETA FOLD FAMILY"/>
    <property type="match status" value="1"/>
</dbReference>
<dbReference type="Pfam" id="PF00561">
    <property type="entry name" value="Abhydrolase_1"/>
    <property type="match status" value="1"/>
</dbReference>
<dbReference type="SUPFAM" id="SSF53474">
    <property type="entry name" value="alpha/beta-Hydrolases"/>
    <property type="match status" value="1"/>
</dbReference>
<organism evidence="2 3">
    <name type="scientific">Flavihumibacter petaseus NBRC 106054</name>
    <dbReference type="NCBI Taxonomy" id="1220578"/>
    <lineage>
        <taxon>Bacteria</taxon>
        <taxon>Pseudomonadati</taxon>
        <taxon>Bacteroidota</taxon>
        <taxon>Chitinophagia</taxon>
        <taxon>Chitinophagales</taxon>
        <taxon>Chitinophagaceae</taxon>
        <taxon>Flavihumibacter</taxon>
    </lineage>
</organism>
<comment type="caution">
    <text evidence="2">The sequence shown here is derived from an EMBL/GenBank/DDBJ whole genome shotgun (WGS) entry which is preliminary data.</text>
</comment>
<dbReference type="PANTHER" id="PTHR43194:SF2">
    <property type="entry name" value="PEROXISOMAL MEMBRANE PROTEIN LPX1"/>
    <property type="match status" value="1"/>
</dbReference>
<evidence type="ECO:0000313" key="3">
    <source>
        <dbReference type="Proteomes" id="UP000033121"/>
    </source>
</evidence>
<dbReference type="InterPro" id="IPR000073">
    <property type="entry name" value="AB_hydrolase_1"/>
</dbReference>
<dbReference type="Gene3D" id="3.40.50.1820">
    <property type="entry name" value="alpha/beta hydrolase"/>
    <property type="match status" value="1"/>
</dbReference>
<evidence type="ECO:0000259" key="1">
    <source>
        <dbReference type="Pfam" id="PF00561"/>
    </source>
</evidence>
<dbReference type="STRING" id="1220578.FPE01S_05_00600"/>
<name>A0A0E9N6E3_9BACT</name>
<reference evidence="2 3" key="1">
    <citation type="submission" date="2015-04" db="EMBL/GenBank/DDBJ databases">
        <title>Whole genome shotgun sequence of Flavihumibacter petaseus NBRC 106054.</title>
        <authorList>
            <person name="Miyazawa S."/>
            <person name="Hosoyama A."/>
            <person name="Hashimoto M."/>
            <person name="Noguchi M."/>
            <person name="Tsuchikane K."/>
            <person name="Ohji S."/>
            <person name="Yamazoe A."/>
            <person name="Ichikawa N."/>
            <person name="Kimura A."/>
            <person name="Fujita N."/>
        </authorList>
    </citation>
    <scope>NUCLEOTIDE SEQUENCE [LARGE SCALE GENOMIC DNA]</scope>
    <source>
        <strain evidence="2 3">NBRC 106054</strain>
    </source>
</reference>
<dbReference type="EMBL" id="BBWV01000005">
    <property type="protein sequence ID" value="GAO45363.1"/>
    <property type="molecule type" value="Genomic_DNA"/>
</dbReference>
<dbReference type="RefSeq" id="WP_046371383.1">
    <property type="nucleotide sequence ID" value="NZ_BBWV01000005.1"/>
</dbReference>
<dbReference type="Proteomes" id="UP000033121">
    <property type="component" value="Unassembled WGS sequence"/>
</dbReference>